<evidence type="ECO:0000313" key="1">
    <source>
        <dbReference type="EMBL" id="CAI9604030.1"/>
    </source>
</evidence>
<name>A0ABN9G3T0_9NEOB</name>
<accession>A0ABN9G3T0</accession>
<evidence type="ECO:0000313" key="2">
    <source>
        <dbReference type="Proteomes" id="UP001162483"/>
    </source>
</evidence>
<organism evidence="1 2">
    <name type="scientific">Staurois parvus</name>
    <dbReference type="NCBI Taxonomy" id="386267"/>
    <lineage>
        <taxon>Eukaryota</taxon>
        <taxon>Metazoa</taxon>
        <taxon>Chordata</taxon>
        <taxon>Craniata</taxon>
        <taxon>Vertebrata</taxon>
        <taxon>Euteleostomi</taxon>
        <taxon>Amphibia</taxon>
        <taxon>Batrachia</taxon>
        <taxon>Anura</taxon>
        <taxon>Neobatrachia</taxon>
        <taxon>Ranoidea</taxon>
        <taxon>Ranidae</taxon>
        <taxon>Staurois</taxon>
    </lineage>
</organism>
<sequence>MWGAFFPLTSNVRDILPTDHQCKGTFIPTDLQCKEHSFPLTPNVRSISFPLTTNVRDILLTDHQCKKHSSHCNHHVRNILPTDHQCKGTFFPLTTPM</sequence>
<proteinExistence type="predicted"/>
<keyword evidence="2" id="KW-1185">Reference proteome</keyword>
<reference evidence="1" key="1">
    <citation type="submission" date="2023-05" db="EMBL/GenBank/DDBJ databases">
        <authorList>
            <person name="Stuckert A."/>
        </authorList>
    </citation>
    <scope>NUCLEOTIDE SEQUENCE</scope>
</reference>
<gene>
    <name evidence="1" type="ORF">SPARVUS_LOCUS13409312</name>
</gene>
<dbReference type="Proteomes" id="UP001162483">
    <property type="component" value="Unassembled WGS sequence"/>
</dbReference>
<protein>
    <submittedName>
        <fullName evidence="1">Uncharacterized protein</fullName>
    </submittedName>
</protein>
<comment type="caution">
    <text evidence="1">The sequence shown here is derived from an EMBL/GenBank/DDBJ whole genome shotgun (WGS) entry which is preliminary data.</text>
</comment>
<dbReference type="EMBL" id="CATNWA010017915">
    <property type="protein sequence ID" value="CAI9604030.1"/>
    <property type="molecule type" value="Genomic_DNA"/>
</dbReference>